<dbReference type="PANTHER" id="PTHR30250">
    <property type="entry name" value="PST FAMILY PREDICTED COLANIC ACID TRANSPORTER"/>
    <property type="match status" value="1"/>
</dbReference>
<feature type="transmembrane region" description="Helical" evidence="6">
    <location>
        <begin position="133"/>
        <end position="151"/>
    </location>
</feature>
<evidence type="ECO:0000256" key="3">
    <source>
        <dbReference type="ARBA" id="ARBA00022692"/>
    </source>
</evidence>
<feature type="transmembrane region" description="Helical" evidence="6">
    <location>
        <begin position="196"/>
        <end position="216"/>
    </location>
</feature>
<evidence type="ECO:0000256" key="6">
    <source>
        <dbReference type="SAM" id="Phobius"/>
    </source>
</evidence>
<accession>A0A078M2L4</accession>
<keyword evidence="5 6" id="KW-0472">Membrane</keyword>
<feature type="transmembrane region" description="Helical" evidence="6">
    <location>
        <begin position="53"/>
        <end position="74"/>
    </location>
</feature>
<reference evidence="7" key="1">
    <citation type="submission" date="2014-07" db="EMBL/GenBank/DDBJ databases">
        <authorList>
            <person name="Urmite Genomes Urmite Genomes"/>
        </authorList>
    </citation>
    <scope>NUCLEOTIDE SEQUENCE</scope>
    <source>
        <strain evidence="7">13S34_air</strain>
    </source>
</reference>
<sequence length="539" mass="59154">MSQPFGMKTYMRGAALLTVAALLVKILSAIYRVPFQNLVGDEGFYIYQQVYPFIAVFVVWTSGGFAVAISKLLADNDSEPSLFKREQQRRFIMRVVFWYLVALAAVFFIALYFGADSLANLMGDPALSPLLRTGSFIVWIMPAFAVVKGAFQSRGYMAPIAYAQVVEQVVRVAIILVGTAIIMKTTASLYSAGRVAVLGTVIGEAVGFVLLAYWYMRQFSCTAKGKNTSVLPVLPIIKEVTWFSLSVSMSSLLLLSYQFVDSFTIYSLLVESGVDNLQAKELKGVFDRGQPLVQLGIVIASSLTLAIVPLIAHQTKIQAEGGRSALPFIQLTYRTALIFGSAAAIGLMAVMPDINVMLFKTNSESGVLAFYMLQIIPLSLVLTFTGILQGLEKLKVPALLLILGFIIKLVINQLTIVPLGIEGAALASNIGLAITAWLLVKYSKRFIPHLADSVFHRQLISALVMMLLAVFTARMVVSGWAIASDRLLAMVSALVAISVGALVFVTLIARWRLLSEKEWFLLPFGRRIATYQLWLNRKK</sequence>
<dbReference type="GO" id="GO:0051301">
    <property type="term" value="P:cell division"/>
    <property type="evidence" value="ECO:0007669"/>
    <property type="project" value="UniProtKB-KW"/>
</dbReference>
<dbReference type="Pfam" id="PF01943">
    <property type="entry name" value="Polysacc_synt"/>
    <property type="match status" value="1"/>
</dbReference>
<evidence type="ECO:0000256" key="2">
    <source>
        <dbReference type="ARBA" id="ARBA00022475"/>
    </source>
</evidence>
<organism evidence="7">
    <name type="scientific">Metalysinibacillus saudimassiliensis</name>
    <dbReference type="NCBI Taxonomy" id="1461583"/>
    <lineage>
        <taxon>Bacteria</taxon>
        <taxon>Bacillati</taxon>
        <taxon>Bacillota</taxon>
        <taxon>Bacilli</taxon>
        <taxon>Bacillales</taxon>
        <taxon>Caryophanaceae</taxon>
        <taxon>Metalysinibacillus</taxon>
    </lineage>
</organism>
<dbReference type="InterPro" id="IPR002797">
    <property type="entry name" value="Polysacc_synth"/>
</dbReference>
<keyword evidence="2" id="KW-1003">Cell membrane</keyword>
<feature type="transmembrane region" description="Helical" evidence="6">
    <location>
        <begin position="331"/>
        <end position="351"/>
    </location>
</feature>
<dbReference type="EMBL" id="LN483073">
    <property type="protein sequence ID" value="CDZ99582.1"/>
    <property type="molecule type" value="Genomic_DNA"/>
</dbReference>
<gene>
    <name evidence="7" type="primary">ytgP_1</name>
    <name evidence="7" type="ORF">BN1050_00176</name>
</gene>
<dbReference type="PANTHER" id="PTHR30250:SF29">
    <property type="entry name" value="POLYSACCHARIDE BIOSYNTHESIS PROTEIN C-TERMINAL DOMAIN-CONTAINING PROTEIN"/>
    <property type="match status" value="1"/>
</dbReference>
<feature type="transmembrane region" description="Helical" evidence="6">
    <location>
        <begin position="488"/>
        <end position="509"/>
    </location>
</feature>
<dbReference type="GO" id="GO:0005886">
    <property type="term" value="C:plasma membrane"/>
    <property type="evidence" value="ECO:0007669"/>
    <property type="project" value="UniProtKB-SubCell"/>
</dbReference>
<name>A0A078M2L4_9BACL</name>
<keyword evidence="7" id="KW-0131">Cell cycle</keyword>
<evidence type="ECO:0000313" key="7">
    <source>
        <dbReference type="EMBL" id="CDZ99582.1"/>
    </source>
</evidence>
<keyword evidence="7" id="KW-0132">Cell division</keyword>
<dbReference type="PATRIC" id="fig|1461583.4.peg.169"/>
<dbReference type="CDD" id="cd13124">
    <property type="entry name" value="MATE_SpoVB_like"/>
    <property type="match status" value="1"/>
</dbReference>
<evidence type="ECO:0000256" key="4">
    <source>
        <dbReference type="ARBA" id="ARBA00022989"/>
    </source>
</evidence>
<feature type="transmembrane region" description="Helical" evidence="6">
    <location>
        <begin position="398"/>
        <end position="417"/>
    </location>
</feature>
<comment type="subcellular location">
    <subcellularLocation>
        <location evidence="1">Cell membrane</location>
        <topology evidence="1">Multi-pass membrane protein</topology>
    </subcellularLocation>
</comment>
<feature type="transmembrane region" description="Helical" evidence="6">
    <location>
        <begin position="423"/>
        <end position="440"/>
    </location>
</feature>
<feature type="transmembrane region" description="Helical" evidence="6">
    <location>
        <begin position="240"/>
        <end position="260"/>
    </location>
</feature>
<dbReference type="InterPro" id="IPR024923">
    <property type="entry name" value="PG_synth_SpoVB"/>
</dbReference>
<keyword evidence="3 6" id="KW-0812">Transmembrane</keyword>
<feature type="transmembrane region" description="Helical" evidence="6">
    <location>
        <begin position="371"/>
        <end position="391"/>
    </location>
</feature>
<proteinExistence type="predicted"/>
<feature type="transmembrane region" description="Helical" evidence="6">
    <location>
        <begin position="460"/>
        <end position="482"/>
    </location>
</feature>
<dbReference type="InterPro" id="IPR050833">
    <property type="entry name" value="Poly_Biosynth_Transport"/>
</dbReference>
<dbReference type="HOGENOM" id="CLU_022017_2_1_9"/>
<keyword evidence="4 6" id="KW-1133">Transmembrane helix</keyword>
<dbReference type="AlphaFoldDB" id="A0A078M2L4"/>
<evidence type="ECO:0000256" key="5">
    <source>
        <dbReference type="ARBA" id="ARBA00023136"/>
    </source>
</evidence>
<feature type="transmembrane region" description="Helical" evidence="6">
    <location>
        <begin position="292"/>
        <end position="311"/>
    </location>
</feature>
<feature type="transmembrane region" description="Helical" evidence="6">
    <location>
        <begin position="95"/>
        <end position="113"/>
    </location>
</feature>
<protein>
    <submittedName>
        <fullName evidence="7">Putative cell division protein YtgP</fullName>
    </submittedName>
</protein>
<evidence type="ECO:0000256" key="1">
    <source>
        <dbReference type="ARBA" id="ARBA00004651"/>
    </source>
</evidence>